<comment type="caution">
    <text evidence="3">The sequence shown here is derived from an EMBL/GenBank/DDBJ whole genome shotgun (WGS) entry which is preliminary data.</text>
</comment>
<evidence type="ECO:0000259" key="2">
    <source>
        <dbReference type="Pfam" id="PF13840"/>
    </source>
</evidence>
<accession>A0AB73I1B7</accession>
<feature type="domain" description="CASTOR ACT" evidence="2">
    <location>
        <begin position="71"/>
        <end position="126"/>
    </location>
</feature>
<proteinExistence type="predicted"/>
<dbReference type="InterPro" id="IPR027795">
    <property type="entry name" value="CASTOR_ACT_dom"/>
</dbReference>
<evidence type="ECO:0000313" key="3">
    <source>
        <dbReference type="EMBL" id="MDH0143867.1"/>
    </source>
</evidence>
<dbReference type="PANTHER" id="PTHR39199">
    <property type="entry name" value="BLR5128 PROTEIN"/>
    <property type="match status" value="1"/>
</dbReference>
<dbReference type="RefSeq" id="WP_021701122.1">
    <property type="nucleotide sequence ID" value="NZ_JAODZF010000010.1"/>
</dbReference>
<protein>
    <submittedName>
        <fullName evidence="3">ACT domain-containing protein</fullName>
    </submittedName>
</protein>
<dbReference type="Gene3D" id="3.30.2130.10">
    <property type="entry name" value="VC0802-like"/>
    <property type="match status" value="1"/>
</dbReference>
<feature type="domain" description="DUF2241" evidence="1">
    <location>
        <begin position="2"/>
        <end position="69"/>
    </location>
</feature>
<dbReference type="InterPro" id="IPR018717">
    <property type="entry name" value="DUF2241"/>
</dbReference>
<dbReference type="PANTHER" id="PTHR39199:SF1">
    <property type="entry name" value="BLR5128 PROTEIN"/>
    <property type="match status" value="1"/>
</dbReference>
<dbReference type="Pfam" id="PF13840">
    <property type="entry name" value="ACT_7"/>
    <property type="match status" value="1"/>
</dbReference>
<evidence type="ECO:0000259" key="1">
    <source>
        <dbReference type="Pfam" id="PF10000"/>
    </source>
</evidence>
<sequence>MTGETNLSRLLASLSPRLNPGRFVFCSVPQPTVVQVAAALGSFREAEGTTLILAREEAERLGLAYDYLAAWITLEVHSSLAAVGLTAAFAEALAGEGISCNVIAGFHHDHLFVAEADAERALARLQRLAAEGC</sequence>
<evidence type="ECO:0000313" key="4">
    <source>
        <dbReference type="Proteomes" id="UP001158058"/>
    </source>
</evidence>
<dbReference type="InterPro" id="IPR045865">
    <property type="entry name" value="ACT-like_dom_sf"/>
</dbReference>
<dbReference type="EMBL" id="JAODZF010000010">
    <property type="protein sequence ID" value="MDH0143867.1"/>
    <property type="molecule type" value="Genomic_DNA"/>
</dbReference>
<dbReference type="AlphaFoldDB" id="A0AB73I1B7"/>
<name>A0AB73I1B7_AQUAC</name>
<dbReference type="Pfam" id="PF10000">
    <property type="entry name" value="ACT_3"/>
    <property type="match status" value="1"/>
</dbReference>
<reference evidence="3" key="1">
    <citation type="submission" date="2022-09" db="EMBL/GenBank/DDBJ databases">
        <title>Intensive care unit water sources are persistently colonized with multi-drug resistant bacteria and are the site of extensive horizontal gene transfer of antibiotic resistance genes.</title>
        <authorList>
            <person name="Diorio-Toth L."/>
        </authorList>
    </citation>
    <scope>NUCLEOTIDE SEQUENCE</scope>
    <source>
        <strain evidence="3">GD04146</strain>
    </source>
</reference>
<dbReference type="SUPFAM" id="SSF55021">
    <property type="entry name" value="ACT-like"/>
    <property type="match status" value="2"/>
</dbReference>
<organism evidence="3 4">
    <name type="scientific">Aquipseudomonas alcaligenes</name>
    <name type="common">Pseudomonas alcaligenes</name>
    <dbReference type="NCBI Taxonomy" id="43263"/>
    <lineage>
        <taxon>Bacteria</taxon>
        <taxon>Pseudomonadati</taxon>
        <taxon>Pseudomonadota</taxon>
        <taxon>Gammaproteobacteria</taxon>
        <taxon>Pseudomonadales</taxon>
        <taxon>Pseudomonadaceae</taxon>
        <taxon>Aquipseudomonas</taxon>
    </lineage>
</organism>
<gene>
    <name evidence="3" type="ORF">N7380_16260</name>
</gene>
<dbReference type="Proteomes" id="UP001158058">
    <property type="component" value="Unassembled WGS sequence"/>
</dbReference>